<dbReference type="Proteomes" id="UP000324800">
    <property type="component" value="Unassembled WGS sequence"/>
</dbReference>
<proteinExistence type="predicted"/>
<organism evidence="2 3">
    <name type="scientific">Streblomastix strix</name>
    <dbReference type="NCBI Taxonomy" id="222440"/>
    <lineage>
        <taxon>Eukaryota</taxon>
        <taxon>Metamonada</taxon>
        <taxon>Preaxostyla</taxon>
        <taxon>Oxymonadida</taxon>
        <taxon>Streblomastigidae</taxon>
        <taxon>Streblomastix</taxon>
    </lineage>
</organism>
<evidence type="ECO:0000313" key="3">
    <source>
        <dbReference type="Proteomes" id="UP000324800"/>
    </source>
</evidence>
<accession>A0A5J4TTA4</accession>
<protein>
    <submittedName>
        <fullName evidence="2">Uncharacterized protein</fullName>
    </submittedName>
</protein>
<comment type="caution">
    <text evidence="2">The sequence shown here is derived from an EMBL/GenBank/DDBJ whole genome shotgun (WGS) entry which is preliminary data.</text>
</comment>
<evidence type="ECO:0000313" key="2">
    <source>
        <dbReference type="EMBL" id="KAA6360575.1"/>
    </source>
</evidence>
<feature type="region of interest" description="Disordered" evidence="1">
    <location>
        <begin position="83"/>
        <end position="102"/>
    </location>
</feature>
<gene>
    <name evidence="2" type="ORF">EZS28_043897</name>
</gene>
<evidence type="ECO:0000256" key="1">
    <source>
        <dbReference type="SAM" id="MobiDB-lite"/>
    </source>
</evidence>
<dbReference type="AlphaFoldDB" id="A0A5J4TTA4"/>
<reference evidence="2 3" key="1">
    <citation type="submission" date="2019-03" db="EMBL/GenBank/DDBJ databases">
        <title>Single cell metagenomics reveals metabolic interactions within the superorganism composed of flagellate Streblomastix strix and complex community of Bacteroidetes bacteria on its surface.</title>
        <authorList>
            <person name="Treitli S.C."/>
            <person name="Kolisko M."/>
            <person name="Husnik F."/>
            <person name="Keeling P."/>
            <person name="Hampl V."/>
        </authorList>
    </citation>
    <scope>NUCLEOTIDE SEQUENCE [LARGE SCALE GENOMIC DNA]</scope>
    <source>
        <strain evidence="2">ST1C</strain>
    </source>
</reference>
<sequence>MTRALMDTIEQGNLLKTQPSPIIRPGYNNQMLRSLQALPQTERAHQASVDTLLTRIVGFTGVLDQELKKQTAQQVIGMTRNKPEIMPPEWASGSSEKTDTRNPTDCFFTTTESITTVEPESILTIQSLLQPAPSTVLIGIITTTIPLPILWATNAIPDLTSSIPNYPTTKSILHTMNLPQTQICKLRPSNNEIIRDQKGSNQPSQQMIS</sequence>
<name>A0A5J4TTA4_9EUKA</name>
<dbReference type="EMBL" id="SNRW01026755">
    <property type="protein sequence ID" value="KAA6360575.1"/>
    <property type="molecule type" value="Genomic_DNA"/>
</dbReference>